<organism evidence="2 3">
    <name type="scientific">Derxia gummosa DSM 723</name>
    <dbReference type="NCBI Taxonomy" id="1121388"/>
    <lineage>
        <taxon>Bacteria</taxon>
        <taxon>Pseudomonadati</taxon>
        <taxon>Pseudomonadota</taxon>
        <taxon>Betaproteobacteria</taxon>
        <taxon>Burkholderiales</taxon>
        <taxon>Alcaligenaceae</taxon>
        <taxon>Derxia</taxon>
    </lineage>
</organism>
<proteinExistence type="predicted"/>
<keyword evidence="2" id="KW-1185">Reference proteome</keyword>
<evidence type="ECO:0000313" key="3">
    <source>
        <dbReference type="RefSeq" id="WP_028312760.1"/>
    </source>
</evidence>
<protein>
    <recommendedName>
        <fullName evidence="4">PEP-CTERM sorting domain-containing protein</fullName>
    </recommendedName>
</protein>
<dbReference type="OrthoDB" id="39703at2"/>
<name>A0A8B6X6Q1_9BURK</name>
<dbReference type="Proteomes" id="UP000675920">
    <property type="component" value="Unplaced"/>
</dbReference>
<accession>A0A8B6X6Q1</accession>
<evidence type="ECO:0000256" key="1">
    <source>
        <dbReference type="SAM" id="SignalP"/>
    </source>
</evidence>
<sequence length="195" mass="20245">MQASKLVLAALVVAACSGTASATAIDWHISGAGNLGSSTGADGSTTLSYDLTESGYGYREWSITGVAPEAGTYSFLWDYSGLHSWFSVTARLTTTTGATLVDAYAWGCCESPSNGFDYSGGYTFYNVNAGDTIGFFAGGSHYDYSQILRGSLTLTPTSQLFDGGSTSPVPEADPAAMFAIGMTAVGALVARRRRA</sequence>
<dbReference type="RefSeq" id="WP_028312760.1">
    <property type="nucleotide sequence ID" value="NZ_KI519499.1"/>
</dbReference>
<feature type="chain" id="PRO_5034546453" description="PEP-CTERM sorting domain-containing protein" evidence="1">
    <location>
        <begin position="23"/>
        <end position="195"/>
    </location>
</feature>
<reference evidence="3" key="1">
    <citation type="submission" date="2025-08" db="UniProtKB">
        <authorList>
            <consortium name="RefSeq"/>
        </authorList>
    </citation>
    <scope>IDENTIFICATION</scope>
</reference>
<evidence type="ECO:0008006" key="4">
    <source>
        <dbReference type="Google" id="ProtNLM"/>
    </source>
</evidence>
<dbReference type="PROSITE" id="PS51257">
    <property type="entry name" value="PROKAR_LIPOPROTEIN"/>
    <property type="match status" value="1"/>
</dbReference>
<keyword evidence="1" id="KW-0732">Signal</keyword>
<feature type="signal peptide" evidence="1">
    <location>
        <begin position="1"/>
        <end position="22"/>
    </location>
</feature>
<dbReference type="AlphaFoldDB" id="A0A8B6X6Q1"/>
<evidence type="ECO:0000313" key="2">
    <source>
        <dbReference type="Proteomes" id="UP000675920"/>
    </source>
</evidence>